<proteinExistence type="predicted"/>
<protein>
    <recommendedName>
        <fullName evidence="4">Mannosyl-glycoprotein endo-beta-N-acetylglucosamidase-like domain-containing protein</fullName>
    </recommendedName>
</protein>
<gene>
    <name evidence="2" type="ORF">A3D01_05495</name>
</gene>
<evidence type="ECO:0000313" key="2">
    <source>
        <dbReference type="EMBL" id="OGM31795.1"/>
    </source>
</evidence>
<keyword evidence="1" id="KW-1133">Transmembrane helix</keyword>
<name>A0A1F7YZ93_9BACT</name>
<evidence type="ECO:0000256" key="1">
    <source>
        <dbReference type="SAM" id="Phobius"/>
    </source>
</evidence>
<comment type="caution">
    <text evidence="2">The sequence shown here is derived from an EMBL/GenBank/DDBJ whole genome shotgun (WGS) entry which is preliminary data.</text>
</comment>
<dbReference type="Proteomes" id="UP000177169">
    <property type="component" value="Unassembled WGS sequence"/>
</dbReference>
<keyword evidence="1" id="KW-0812">Transmembrane</keyword>
<organism evidence="2 3">
    <name type="scientific">Candidatus Woesebacteria bacterium RIFCSPHIGHO2_02_FULL_39_13</name>
    <dbReference type="NCBI Taxonomy" id="1802505"/>
    <lineage>
        <taxon>Bacteria</taxon>
        <taxon>Candidatus Woeseibacteriota</taxon>
    </lineage>
</organism>
<evidence type="ECO:0008006" key="4">
    <source>
        <dbReference type="Google" id="ProtNLM"/>
    </source>
</evidence>
<sequence>MEIDIPEGSYSFWKKLTLIIVFLAITPLTLFASTISLIALSHTSGISNQSEEDIVNYSLPGAQVYASLPSTFPSISGEIVASDARGDIIENFLKKYGSPLEPYSEFMIQTSDKYNLDYRLLAAIAMKESGLCKAIPDESYNCWGWGIHSKGTLKFSSFEEGIETVSKGLKESYIDKGYGTVEEIMTKYAHPDSTTWAEGVLQYMNQMK</sequence>
<dbReference type="STRING" id="1802505.A3D01_05495"/>
<reference evidence="2 3" key="1">
    <citation type="journal article" date="2016" name="Nat. Commun.">
        <title>Thousands of microbial genomes shed light on interconnected biogeochemical processes in an aquifer system.</title>
        <authorList>
            <person name="Anantharaman K."/>
            <person name="Brown C.T."/>
            <person name="Hug L.A."/>
            <person name="Sharon I."/>
            <person name="Castelle C.J."/>
            <person name="Probst A.J."/>
            <person name="Thomas B.C."/>
            <person name="Singh A."/>
            <person name="Wilkins M.J."/>
            <person name="Karaoz U."/>
            <person name="Brodie E.L."/>
            <person name="Williams K.H."/>
            <person name="Hubbard S.S."/>
            <person name="Banfield J.F."/>
        </authorList>
    </citation>
    <scope>NUCLEOTIDE SEQUENCE [LARGE SCALE GENOMIC DNA]</scope>
</reference>
<evidence type="ECO:0000313" key="3">
    <source>
        <dbReference type="Proteomes" id="UP000177169"/>
    </source>
</evidence>
<accession>A0A1F7YZ93</accession>
<dbReference type="EMBL" id="MGGR01000039">
    <property type="protein sequence ID" value="OGM31795.1"/>
    <property type="molecule type" value="Genomic_DNA"/>
</dbReference>
<feature type="transmembrane region" description="Helical" evidence="1">
    <location>
        <begin position="16"/>
        <end position="40"/>
    </location>
</feature>
<dbReference type="AlphaFoldDB" id="A0A1F7YZ93"/>
<keyword evidence="1" id="KW-0472">Membrane</keyword>